<dbReference type="EMBL" id="LR796187">
    <property type="protein sequence ID" value="CAB4125484.1"/>
    <property type="molecule type" value="Genomic_DNA"/>
</dbReference>
<proteinExistence type="predicted"/>
<gene>
    <name evidence="2" type="ORF">UFOVP181_26</name>
    <name evidence="1" type="ORF">UFOVP57_137</name>
</gene>
<protein>
    <submittedName>
        <fullName evidence="2">Uncharacterized protein</fullName>
    </submittedName>
</protein>
<name>A0A6J7WGF5_9CAUD</name>
<sequence>MSIYPEAWVDPAEMAKTLKEQNDRAQARLMYWSRLRGARQEYIDETETHWGSGSHIKFTEWMDNKYGVRLEFIDGNISGAYTITNQRKLTVFLLKYPG</sequence>
<evidence type="ECO:0000313" key="1">
    <source>
        <dbReference type="EMBL" id="CAB4125484.1"/>
    </source>
</evidence>
<organism evidence="2">
    <name type="scientific">uncultured Caudovirales phage</name>
    <dbReference type="NCBI Taxonomy" id="2100421"/>
    <lineage>
        <taxon>Viruses</taxon>
        <taxon>Duplodnaviria</taxon>
        <taxon>Heunggongvirae</taxon>
        <taxon>Uroviricota</taxon>
        <taxon>Caudoviricetes</taxon>
        <taxon>Peduoviridae</taxon>
        <taxon>Maltschvirus</taxon>
        <taxon>Maltschvirus maltsch</taxon>
    </lineage>
</organism>
<reference evidence="2" key="1">
    <citation type="submission" date="2020-05" db="EMBL/GenBank/DDBJ databases">
        <authorList>
            <person name="Chiriac C."/>
            <person name="Salcher M."/>
            <person name="Ghai R."/>
            <person name="Kavagutti S V."/>
        </authorList>
    </citation>
    <scope>NUCLEOTIDE SEQUENCE</scope>
</reference>
<dbReference type="EMBL" id="LR798231">
    <property type="protein sequence ID" value="CAB5208447.1"/>
    <property type="molecule type" value="Genomic_DNA"/>
</dbReference>
<accession>A0A6J7WGF5</accession>
<evidence type="ECO:0000313" key="2">
    <source>
        <dbReference type="EMBL" id="CAB5208447.1"/>
    </source>
</evidence>